<dbReference type="PROSITE" id="PS51898">
    <property type="entry name" value="TYR_RECOMBINASE"/>
    <property type="match status" value="1"/>
</dbReference>
<reference evidence="5 6" key="1">
    <citation type="submission" date="2016-04" db="EMBL/GenBank/DDBJ databases">
        <title>Genome analysis of Thermosulfurimonas dismutans, the first thermophilic sulfur-disproportionating bacterium of the phylum Thermodesulfobacteria.</title>
        <authorList>
            <person name="Mardanov A.V."/>
            <person name="Beletsky A.V."/>
            <person name="Kadnikov V.V."/>
            <person name="Slobodkin A.I."/>
            <person name="Ravin N.V."/>
        </authorList>
    </citation>
    <scope>NUCLEOTIDE SEQUENCE [LARGE SCALE GENOMIC DNA]</scope>
    <source>
        <strain evidence="5 6">S95</strain>
    </source>
</reference>
<keyword evidence="2" id="KW-0238">DNA-binding</keyword>
<organism evidence="5 6">
    <name type="scientific">Thermosulfurimonas dismutans</name>
    <dbReference type="NCBI Taxonomy" id="999894"/>
    <lineage>
        <taxon>Bacteria</taxon>
        <taxon>Pseudomonadati</taxon>
        <taxon>Thermodesulfobacteriota</taxon>
        <taxon>Thermodesulfobacteria</taxon>
        <taxon>Thermodesulfobacteriales</taxon>
        <taxon>Thermodesulfobacteriaceae</taxon>
        <taxon>Thermosulfurimonas</taxon>
    </lineage>
</organism>
<dbReference type="SUPFAM" id="SSF56349">
    <property type="entry name" value="DNA breaking-rejoining enzymes"/>
    <property type="match status" value="1"/>
</dbReference>
<comment type="caution">
    <text evidence="5">The sequence shown here is derived from an EMBL/GenBank/DDBJ whole genome shotgun (WGS) entry which is preliminary data.</text>
</comment>
<accession>A0A179D5T4</accession>
<dbReference type="STRING" id="999894.TDIS_0741"/>
<keyword evidence="3" id="KW-0233">DNA recombination</keyword>
<evidence type="ECO:0000256" key="1">
    <source>
        <dbReference type="ARBA" id="ARBA00022908"/>
    </source>
</evidence>
<sequence length="135" mass="15065">MERNVAPSTQNQALNALLFFYRKVLEKDIASYIEAVKARERPRFPVVLSELEETYYLVCVLMYGGGRLGSQAVRLCVKDLDLERGLVTVYSGKGDRDRITVFPKRLVLEFENYSPGCVKSTSRVGGRRAAGGRGG</sequence>
<dbReference type="GO" id="GO:0015074">
    <property type="term" value="P:DNA integration"/>
    <property type="evidence" value="ECO:0007669"/>
    <property type="project" value="UniProtKB-KW"/>
</dbReference>
<evidence type="ECO:0000256" key="2">
    <source>
        <dbReference type="ARBA" id="ARBA00023125"/>
    </source>
</evidence>
<gene>
    <name evidence="5" type="ORF">TDIS_0741</name>
</gene>
<dbReference type="InterPro" id="IPR004107">
    <property type="entry name" value="Integrase_SAM-like_N"/>
</dbReference>
<keyword evidence="6" id="KW-1185">Reference proteome</keyword>
<evidence type="ECO:0000313" key="5">
    <source>
        <dbReference type="EMBL" id="OAQ21089.1"/>
    </source>
</evidence>
<feature type="domain" description="Tyr recombinase" evidence="4">
    <location>
        <begin position="34"/>
        <end position="135"/>
    </location>
</feature>
<dbReference type="GO" id="GO:0006310">
    <property type="term" value="P:DNA recombination"/>
    <property type="evidence" value="ECO:0007669"/>
    <property type="project" value="UniProtKB-KW"/>
</dbReference>
<keyword evidence="1" id="KW-0229">DNA integration</keyword>
<protein>
    <submittedName>
        <fullName evidence="5">Integron integrase IntIPac</fullName>
    </submittedName>
</protein>
<dbReference type="InterPro" id="IPR002104">
    <property type="entry name" value="Integrase_catalytic"/>
</dbReference>
<name>A0A179D5T4_9BACT</name>
<proteinExistence type="predicted"/>
<dbReference type="Gene3D" id="1.10.150.130">
    <property type="match status" value="1"/>
</dbReference>
<dbReference type="Pfam" id="PF13495">
    <property type="entry name" value="Phage_int_SAM_4"/>
    <property type="match status" value="1"/>
</dbReference>
<evidence type="ECO:0000256" key="3">
    <source>
        <dbReference type="ARBA" id="ARBA00023172"/>
    </source>
</evidence>
<dbReference type="Gene3D" id="1.10.443.10">
    <property type="entry name" value="Intergrase catalytic core"/>
    <property type="match status" value="1"/>
</dbReference>
<dbReference type="AlphaFoldDB" id="A0A179D5T4"/>
<evidence type="ECO:0000259" key="4">
    <source>
        <dbReference type="PROSITE" id="PS51898"/>
    </source>
</evidence>
<evidence type="ECO:0000313" key="6">
    <source>
        <dbReference type="Proteomes" id="UP000078390"/>
    </source>
</evidence>
<dbReference type="RefSeq" id="WP_068669432.1">
    <property type="nucleotide sequence ID" value="NZ_LWLG01000003.1"/>
</dbReference>
<dbReference type="GO" id="GO:0003677">
    <property type="term" value="F:DNA binding"/>
    <property type="evidence" value="ECO:0007669"/>
    <property type="project" value="UniProtKB-KW"/>
</dbReference>
<dbReference type="EMBL" id="LWLG01000003">
    <property type="protein sequence ID" value="OAQ21089.1"/>
    <property type="molecule type" value="Genomic_DNA"/>
</dbReference>
<dbReference type="InterPro" id="IPR013762">
    <property type="entry name" value="Integrase-like_cat_sf"/>
</dbReference>
<dbReference type="Proteomes" id="UP000078390">
    <property type="component" value="Unassembled WGS sequence"/>
</dbReference>
<dbReference type="InterPro" id="IPR011010">
    <property type="entry name" value="DNA_brk_join_enz"/>
</dbReference>
<dbReference type="InterPro" id="IPR010998">
    <property type="entry name" value="Integrase_recombinase_N"/>
</dbReference>